<comment type="caution">
    <text evidence="1">The sequence shown here is derived from an EMBL/GenBank/DDBJ whole genome shotgun (WGS) entry which is preliminary data.</text>
</comment>
<proteinExistence type="predicted"/>
<gene>
    <name evidence="1" type="ORF">KGMB03357_21950</name>
</gene>
<evidence type="ECO:0000313" key="2">
    <source>
        <dbReference type="Proteomes" id="UP000287361"/>
    </source>
</evidence>
<dbReference type="EMBL" id="BHVZ01000014">
    <property type="protein sequence ID" value="GCB30534.1"/>
    <property type="molecule type" value="Genomic_DNA"/>
</dbReference>
<dbReference type="OrthoDB" id="2087233at2"/>
<accession>A0A401LG89</accession>
<protein>
    <submittedName>
        <fullName evidence="1">Uncharacterized protein</fullName>
    </submittedName>
</protein>
<evidence type="ECO:0000313" key="1">
    <source>
        <dbReference type="EMBL" id="GCB30534.1"/>
    </source>
</evidence>
<reference evidence="1 2" key="1">
    <citation type="submission" date="2018-10" db="EMBL/GenBank/DDBJ databases">
        <title>Draft Genome Sequence of Anaerotignum sp. KCTC 15736.</title>
        <authorList>
            <person name="Choi S.H."/>
            <person name="Kim J.S."/>
            <person name="Kang S.W."/>
            <person name="Lee J.S."/>
            <person name="Park S.H."/>
        </authorList>
    </citation>
    <scope>NUCLEOTIDE SEQUENCE [LARGE SCALE GENOMIC DNA]</scope>
    <source>
        <strain evidence="1 2">KCTC 15736</strain>
    </source>
</reference>
<dbReference type="AlphaFoldDB" id="A0A401LG89"/>
<name>A0A401LG89_9FIRM</name>
<keyword evidence="2" id="KW-1185">Reference proteome</keyword>
<dbReference type="Proteomes" id="UP000287361">
    <property type="component" value="Unassembled WGS sequence"/>
</dbReference>
<sequence>MRILQCKLTTIEALLGTASNNKALHSEFIASHAPDAPSREEEIAAVGVDEVIEKGTTVFSRNEDGRPILWDYQIKGFFKDACGVLRKVKGTKSSKIKAYKKEIDGLIFVQERQILVQTAEELTSCQRPLRANTPQGEREGLANSEEIAAGAVLEFSILVMSDDLVPAVKEWLSYGKLRGLGQWRNSGKGRFLCEILEERAAEFSDILD</sequence>
<organism evidence="1 2">
    <name type="scientific">Anaerotignum faecicola</name>
    <dbReference type="NCBI Taxonomy" id="2358141"/>
    <lineage>
        <taxon>Bacteria</taxon>
        <taxon>Bacillati</taxon>
        <taxon>Bacillota</taxon>
        <taxon>Clostridia</taxon>
        <taxon>Lachnospirales</taxon>
        <taxon>Anaerotignaceae</taxon>
        <taxon>Anaerotignum</taxon>
    </lineage>
</organism>